<name>A0ACA9MPS8_9GLOM</name>
<reference evidence="1" key="1">
    <citation type="submission" date="2021-06" db="EMBL/GenBank/DDBJ databases">
        <authorList>
            <person name="Kallberg Y."/>
            <person name="Tangrot J."/>
            <person name="Rosling A."/>
        </authorList>
    </citation>
    <scope>NUCLEOTIDE SEQUENCE</scope>
    <source>
        <strain evidence="1">28 12/20/2015</strain>
    </source>
</reference>
<gene>
    <name evidence="1" type="ORF">SPELUC_LOCUS7309</name>
</gene>
<accession>A0ACA9MPS8</accession>
<keyword evidence="2" id="KW-1185">Reference proteome</keyword>
<proteinExistence type="predicted"/>
<protein>
    <submittedName>
        <fullName evidence="1">16311_t:CDS:1</fullName>
    </submittedName>
</protein>
<dbReference type="Proteomes" id="UP000789366">
    <property type="component" value="Unassembled WGS sequence"/>
</dbReference>
<organism evidence="1 2">
    <name type="scientific">Cetraspora pellucida</name>
    <dbReference type="NCBI Taxonomy" id="1433469"/>
    <lineage>
        <taxon>Eukaryota</taxon>
        <taxon>Fungi</taxon>
        <taxon>Fungi incertae sedis</taxon>
        <taxon>Mucoromycota</taxon>
        <taxon>Glomeromycotina</taxon>
        <taxon>Glomeromycetes</taxon>
        <taxon>Diversisporales</taxon>
        <taxon>Gigasporaceae</taxon>
        <taxon>Cetraspora</taxon>
    </lineage>
</organism>
<evidence type="ECO:0000313" key="2">
    <source>
        <dbReference type="Proteomes" id="UP000789366"/>
    </source>
</evidence>
<sequence length="99" mass="11418">MEYLSSRLYFGHSAEFCNPDFAPSYFILEQPGFCSKLLHIEATWVLLQVTSYWSNLGSAPSYFILEQPRFCSKLLHIGATQILLQVTLYWRLLHIGATQ</sequence>
<evidence type="ECO:0000313" key="1">
    <source>
        <dbReference type="EMBL" id="CAG8605873.1"/>
    </source>
</evidence>
<dbReference type="EMBL" id="CAJVPW010009493">
    <property type="protein sequence ID" value="CAG8605873.1"/>
    <property type="molecule type" value="Genomic_DNA"/>
</dbReference>
<comment type="caution">
    <text evidence="1">The sequence shown here is derived from an EMBL/GenBank/DDBJ whole genome shotgun (WGS) entry which is preliminary data.</text>
</comment>
<feature type="non-terminal residue" evidence="1">
    <location>
        <position position="99"/>
    </location>
</feature>